<dbReference type="AlphaFoldDB" id="A0A1H9AD20"/>
<name>A0A1H9AD20_9BACT</name>
<accession>A0A1H9AD20</accession>
<dbReference type="Proteomes" id="UP000199021">
    <property type="component" value="Unassembled WGS sequence"/>
</dbReference>
<proteinExistence type="predicted"/>
<evidence type="ECO:0000313" key="2">
    <source>
        <dbReference type="Proteomes" id="UP000199021"/>
    </source>
</evidence>
<evidence type="ECO:0008006" key="3">
    <source>
        <dbReference type="Google" id="ProtNLM"/>
    </source>
</evidence>
<dbReference type="InParanoid" id="A0A1H9AD20"/>
<protein>
    <recommendedName>
        <fullName evidence="3">DUF4197 domain-containing protein</fullName>
    </recommendedName>
</protein>
<dbReference type="OrthoDB" id="5292580at2"/>
<sequence>MTRKSFLLAMPFLLSACTTQQINDTLNTVLGEGGGLSSTDIANGLKEALRKGSERGANELSAQGGYFNDLAYRILLPEEVRKVTDKLQGVPGFSDLEEIIIKKINQGAEDAASKAGPIFVQAIKQMTIQDALGILKGDRNAATSYLQRTTYDNLYNEFAPVINTSLDKFDANKVWEDAANAYNNFPLTRQQVNTNLGDHVTQRALEGLFTKVALEEENIRQNIGARTSELLRRVFALQDS</sequence>
<reference evidence="2" key="1">
    <citation type="submission" date="2016-10" db="EMBL/GenBank/DDBJ databases">
        <authorList>
            <person name="Varghese N."/>
            <person name="Submissions S."/>
        </authorList>
    </citation>
    <scope>NUCLEOTIDE SEQUENCE [LARGE SCALE GENOMIC DNA]</scope>
    <source>
        <strain evidence="2">DSM 24740</strain>
    </source>
</reference>
<organism evidence="1 2">
    <name type="scientific">Neolewinella agarilytica</name>
    <dbReference type="NCBI Taxonomy" id="478744"/>
    <lineage>
        <taxon>Bacteria</taxon>
        <taxon>Pseudomonadati</taxon>
        <taxon>Bacteroidota</taxon>
        <taxon>Saprospiria</taxon>
        <taxon>Saprospirales</taxon>
        <taxon>Lewinellaceae</taxon>
        <taxon>Neolewinella</taxon>
    </lineage>
</organism>
<dbReference type="PROSITE" id="PS51257">
    <property type="entry name" value="PROKAR_LIPOPROTEIN"/>
    <property type="match status" value="1"/>
</dbReference>
<keyword evidence="2" id="KW-1185">Reference proteome</keyword>
<dbReference type="RefSeq" id="WP_090165250.1">
    <property type="nucleotide sequence ID" value="NZ_FOFB01000002.1"/>
</dbReference>
<gene>
    <name evidence="1" type="ORF">SAMN05444359_10254</name>
</gene>
<evidence type="ECO:0000313" key="1">
    <source>
        <dbReference type="EMBL" id="SEP74636.1"/>
    </source>
</evidence>
<dbReference type="EMBL" id="FOFB01000002">
    <property type="protein sequence ID" value="SEP74636.1"/>
    <property type="molecule type" value="Genomic_DNA"/>
</dbReference>
<dbReference type="InterPro" id="IPR025245">
    <property type="entry name" value="DUF4197"/>
</dbReference>
<dbReference type="Pfam" id="PF13852">
    <property type="entry name" value="DUF4197"/>
    <property type="match status" value="1"/>
</dbReference>
<dbReference type="STRING" id="478744.SAMN05444359_10254"/>